<dbReference type="Proteomes" id="UP000824469">
    <property type="component" value="Unassembled WGS sequence"/>
</dbReference>
<feature type="non-terminal residue" evidence="1">
    <location>
        <position position="70"/>
    </location>
</feature>
<proteinExistence type="predicted"/>
<evidence type="ECO:0000313" key="2">
    <source>
        <dbReference type="Proteomes" id="UP000824469"/>
    </source>
</evidence>
<dbReference type="AlphaFoldDB" id="A0AA38CRJ0"/>
<evidence type="ECO:0000313" key="1">
    <source>
        <dbReference type="EMBL" id="KAH9304277.1"/>
    </source>
</evidence>
<accession>A0AA38CRJ0</accession>
<organism evidence="1 2">
    <name type="scientific">Taxus chinensis</name>
    <name type="common">Chinese yew</name>
    <name type="synonym">Taxus wallichiana var. chinensis</name>
    <dbReference type="NCBI Taxonomy" id="29808"/>
    <lineage>
        <taxon>Eukaryota</taxon>
        <taxon>Viridiplantae</taxon>
        <taxon>Streptophyta</taxon>
        <taxon>Embryophyta</taxon>
        <taxon>Tracheophyta</taxon>
        <taxon>Spermatophyta</taxon>
        <taxon>Pinopsida</taxon>
        <taxon>Pinidae</taxon>
        <taxon>Conifers II</taxon>
        <taxon>Cupressales</taxon>
        <taxon>Taxaceae</taxon>
        <taxon>Taxus</taxon>
    </lineage>
</organism>
<keyword evidence="2" id="KW-1185">Reference proteome</keyword>
<sequence>VSIVVKDASTTIMSTSHASQLQVQEKNQENPIQSIAKINYRNPLCPHIHTVLKMSSEYKDLMDACEFSGL</sequence>
<reference evidence="1 2" key="1">
    <citation type="journal article" date="2021" name="Nat. Plants">
        <title>The Taxus genome provides insights into paclitaxel biosynthesis.</title>
        <authorList>
            <person name="Xiong X."/>
            <person name="Gou J."/>
            <person name="Liao Q."/>
            <person name="Li Y."/>
            <person name="Zhou Q."/>
            <person name="Bi G."/>
            <person name="Li C."/>
            <person name="Du R."/>
            <person name="Wang X."/>
            <person name="Sun T."/>
            <person name="Guo L."/>
            <person name="Liang H."/>
            <person name="Lu P."/>
            <person name="Wu Y."/>
            <person name="Zhang Z."/>
            <person name="Ro D.K."/>
            <person name="Shang Y."/>
            <person name="Huang S."/>
            <person name="Yan J."/>
        </authorList>
    </citation>
    <scope>NUCLEOTIDE SEQUENCE [LARGE SCALE GENOMIC DNA]</scope>
    <source>
        <strain evidence="1">Ta-2019</strain>
    </source>
</reference>
<feature type="non-terminal residue" evidence="1">
    <location>
        <position position="1"/>
    </location>
</feature>
<protein>
    <submittedName>
        <fullName evidence="1">Uncharacterized protein</fullName>
    </submittedName>
</protein>
<comment type="caution">
    <text evidence="1">The sequence shown here is derived from an EMBL/GenBank/DDBJ whole genome shotgun (WGS) entry which is preliminary data.</text>
</comment>
<dbReference type="EMBL" id="JAHRHJ020000008">
    <property type="protein sequence ID" value="KAH9304277.1"/>
    <property type="molecule type" value="Genomic_DNA"/>
</dbReference>
<name>A0AA38CRJ0_TAXCH</name>
<gene>
    <name evidence="1" type="ORF">KI387_008681</name>
</gene>